<evidence type="ECO:0000256" key="1">
    <source>
        <dbReference type="SAM" id="Phobius"/>
    </source>
</evidence>
<protein>
    <submittedName>
        <fullName evidence="2">Uncharacterized protein</fullName>
    </submittedName>
</protein>
<name>A0A3N6MKP7_NATCH</name>
<accession>A0A3N6MKP7</accession>
<gene>
    <name evidence="2" type="ORF">EA472_06660</name>
</gene>
<reference evidence="2 3" key="1">
    <citation type="submission" date="2018-10" db="EMBL/GenBank/DDBJ databases">
        <title>Natrarchaeobius chitinivorans gen. nov., sp. nov., and Natrarchaeobius haloalkaliphilus sp. nov., alkaliphilic, chitin-utilizing haloarchaea from hypersaline alkaline lakes.</title>
        <authorList>
            <person name="Sorokin D.Y."/>
            <person name="Elcheninov A.G."/>
            <person name="Kostrikina N.A."/>
            <person name="Bale N.J."/>
            <person name="Sinninghe Damste J.S."/>
            <person name="Khijniak T.V."/>
            <person name="Kublanov I.V."/>
            <person name="Toshchakov S.V."/>
        </authorList>
    </citation>
    <scope>NUCLEOTIDE SEQUENCE [LARGE SCALE GENOMIC DNA]</scope>
    <source>
        <strain evidence="2 3">AArcht7</strain>
    </source>
</reference>
<evidence type="ECO:0000313" key="3">
    <source>
        <dbReference type="Proteomes" id="UP000281431"/>
    </source>
</evidence>
<proteinExistence type="predicted"/>
<dbReference type="EMBL" id="REFZ01000003">
    <property type="protein sequence ID" value="RQH01975.1"/>
    <property type="molecule type" value="Genomic_DNA"/>
</dbReference>
<organism evidence="2 3">
    <name type="scientific">Natrarchaeobius chitinivorans</name>
    <dbReference type="NCBI Taxonomy" id="1679083"/>
    <lineage>
        <taxon>Archaea</taxon>
        <taxon>Methanobacteriati</taxon>
        <taxon>Methanobacteriota</taxon>
        <taxon>Stenosarchaea group</taxon>
        <taxon>Halobacteria</taxon>
        <taxon>Halobacteriales</taxon>
        <taxon>Natrialbaceae</taxon>
        <taxon>Natrarchaeobius</taxon>
    </lineage>
</organism>
<keyword evidence="1" id="KW-0812">Transmembrane</keyword>
<dbReference type="AlphaFoldDB" id="A0A3N6MKP7"/>
<evidence type="ECO:0000313" key="2">
    <source>
        <dbReference type="EMBL" id="RQH01975.1"/>
    </source>
</evidence>
<dbReference type="Proteomes" id="UP000281431">
    <property type="component" value="Unassembled WGS sequence"/>
</dbReference>
<feature type="transmembrane region" description="Helical" evidence="1">
    <location>
        <begin position="20"/>
        <end position="41"/>
    </location>
</feature>
<keyword evidence="1" id="KW-0472">Membrane</keyword>
<comment type="caution">
    <text evidence="2">The sequence shown here is derived from an EMBL/GenBank/DDBJ whole genome shotgun (WGS) entry which is preliminary data.</text>
</comment>
<sequence>MPTVAGANVAAFGALNAKTMYVAFGASLVCFGLLAFGTCRSPRFERWANANSLEHKLGAAMLFVLLAYLLRTGS</sequence>
<keyword evidence="3" id="KW-1185">Reference proteome</keyword>
<keyword evidence="1" id="KW-1133">Transmembrane helix</keyword>